<name>A0A368GYL3_ANCCA</name>
<comment type="caution">
    <text evidence="3">The sequence shown here is derived from an EMBL/GenBank/DDBJ whole genome shotgun (WGS) entry which is preliminary data.</text>
</comment>
<gene>
    <name evidence="3" type="ORF">ANCCAN_05903</name>
</gene>
<feature type="chain" id="PRO_5017002142" evidence="2">
    <location>
        <begin position="16"/>
        <end position="172"/>
    </location>
</feature>
<feature type="compositionally biased region" description="Low complexity" evidence="1">
    <location>
        <begin position="71"/>
        <end position="83"/>
    </location>
</feature>
<proteinExistence type="predicted"/>
<evidence type="ECO:0000256" key="2">
    <source>
        <dbReference type="SAM" id="SignalP"/>
    </source>
</evidence>
<dbReference type="OrthoDB" id="5891984at2759"/>
<feature type="compositionally biased region" description="Polar residues" evidence="1">
    <location>
        <begin position="100"/>
        <end position="114"/>
    </location>
</feature>
<feature type="region of interest" description="Disordered" evidence="1">
    <location>
        <begin position="21"/>
        <end position="114"/>
    </location>
</feature>
<organism evidence="3 4">
    <name type="scientific">Ancylostoma caninum</name>
    <name type="common">Dog hookworm</name>
    <dbReference type="NCBI Taxonomy" id="29170"/>
    <lineage>
        <taxon>Eukaryota</taxon>
        <taxon>Metazoa</taxon>
        <taxon>Ecdysozoa</taxon>
        <taxon>Nematoda</taxon>
        <taxon>Chromadorea</taxon>
        <taxon>Rhabditida</taxon>
        <taxon>Rhabditina</taxon>
        <taxon>Rhabditomorpha</taxon>
        <taxon>Strongyloidea</taxon>
        <taxon>Ancylostomatidae</taxon>
        <taxon>Ancylostomatinae</taxon>
        <taxon>Ancylostoma</taxon>
    </lineage>
</organism>
<dbReference type="Proteomes" id="UP000252519">
    <property type="component" value="Unassembled WGS sequence"/>
</dbReference>
<accession>A0A368GYL3</accession>
<evidence type="ECO:0000313" key="3">
    <source>
        <dbReference type="EMBL" id="RCN48077.1"/>
    </source>
</evidence>
<feature type="compositionally biased region" description="Acidic residues" evidence="1">
    <location>
        <begin position="58"/>
        <end position="70"/>
    </location>
</feature>
<feature type="region of interest" description="Disordered" evidence="1">
    <location>
        <begin position="150"/>
        <end position="172"/>
    </location>
</feature>
<dbReference type="EMBL" id="JOJR01000052">
    <property type="protein sequence ID" value="RCN48077.1"/>
    <property type="molecule type" value="Genomic_DNA"/>
</dbReference>
<keyword evidence="4" id="KW-1185">Reference proteome</keyword>
<feature type="compositionally biased region" description="Polar residues" evidence="1">
    <location>
        <begin position="150"/>
        <end position="160"/>
    </location>
</feature>
<feature type="compositionally biased region" description="Low complexity" evidence="1">
    <location>
        <begin position="48"/>
        <end position="57"/>
    </location>
</feature>
<dbReference type="AlphaFoldDB" id="A0A368GYL3"/>
<feature type="signal peptide" evidence="2">
    <location>
        <begin position="1"/>
        <end position="15"/>
    </location>
</feature>
<protein>
    <submittedName>
        <fullName evidence="3">Uncharacterized protein</fullName>
    </submittedName>
</protein>
<evidence type="ECO:0000313" key="4">
    <source>
        <dbReference type="Proteomes" id="UP000252519"/>
    </source>
</evidence>
<reference evidence="3 4" key="1">
    <citation type="submission" date="2014-10" db="EMBL/GenBank/DDBJ databases">
        <title>Draft genome of the hookworm Ancylostoma caninum.</title>
        <authorList>
            <person name="Mitreva M."/>
        </authorList>
    </citation>
    <scope>NUCLEOTIDE SEQUENCE [LARGE SCALE GENOMIC DNA]</scope>
    <source>
        <strain evidence="3 4">Baltimore</strain>
    </source>
</reference>
<sequence>MQTLLLLCFVSVASAEYVDEPIRPGKGAHLPKSYPERPQQYVANDARSPPQSDSASESSEEDDEEFDDSPLSDAAKPKAAPKPVATQPRPAPKPEPRPAVSNTGVRVSKTNQGLKQNQIDIVRGGNTRNVVNAPNTVNIDLRYLQKTNQNNEQGSAQVAPQNDAAANPYRRW</sequence>
<evidence type="ECO:0000256" key="1">
    <source>
        <dbReference type="SAM" id="MobiDB-lite"/>
    </source>
</evidence>
<keyword evidence="2" id="KW-0732">Signal</keyword>